<gene>
    <name evidence="1" type="ORF">DYBT9623_03976</name>
</gene>
<evidence type="ECO:0000313" key="1">
    <source>
        <dbReference type="EMBL" id="CAG5072039.1"/>
    </source>
</evidence>
<name>A0ABM8UUM9_9BACT</name>
<dbReference type="Proteomes" id="UP000679725">
    <property type="component" value="Unassembled WGS sequence"/>
</dbReference>
<keyword evidence="2" id="KW-1185">Reference proteome</keyword>
<sequence>MNSSEQRDFEHITPTEEEVNETIRQIRARLAEVGTGSGANEPLSQGYRLALQILTERSEDYTGIPLQASSEKAKAITVLAINYLKGESSREVLLDIFSD</sequence>
<dbReference type="RefSeq" id="WP_215235277.1">
    <property type="nucleotide sequence ID" value="NZ_CAJRAU010000006.1"/>
</dbReference>
<proteinExistence type="predicted"/>
<accession>A0ABM8UUM9</accession>
<organism evidence="1 2">
    <name type="scientific">Dyadobacter linearis</name>
    <dbReference type="NCBI Taxonomy" id="2823330"/>
    <lineage>
        <taxon>Bacteria</taxon>
        <taxon>Pseudomonadati</taxon>
        <taxon>Bacteroidota</taxon>
        <taxon>Cytophagia</taxon>
        <taxon>Cytophagales</taxon>
        <taxon>Spirosomataceae</taxon>
        <taxon>Dyadobacter</taxon>
    </lineage>
</organism>
<protein>
    <submittedName>
        <fullName evidence="1">Uncharacterized protein</fullName>
    </submittedName>
</protein>
<reference evidence="1 2" key="1">
    <citation type="submission" date="2021-04" db="EMBL/GenBank/DDBJ databases">
        <authorList>
            <person name="Rodrigo-Torres L."/>
            <person name="Arahal R. D."/>
            <person name="Lucena T."/>
        </authorList>
    </citation>
    <scope>NUCLEOTIDE SEQUENCE [LARGE SCALE GENOMIC DNA]</scope>
    <source>
        <strain evidence="1 2">CECT 9623</strain>
    </source>
</reference>
<comment type="caution">
    <text evidence="1">The sequence shown here is derived from an EMBL/GenBank/DDBJ whole genome shotgun (WGS) entry which is preliminary data.</text>
</comment>
<evidence type="ECO:0000313" key="2">
    <source>
        <dbReference type="Proteomes" id="UP000679725"/>
    </source>
</evidence>
<dbReference type="EMBL" id="CAJRAU010000006">
    <property type="protein sequence ID" value="CAG5072039.1"/>
    <property type="molecule type" value="Genomic_DNA"/>
</dbReference>